<dbReference type="PIRSF" id="PIRSF018266">
    <property type="entry name" value="FecR"/>
    <property type="match status" value="1"/>
</dbReference>
<dbReference type="GO" id="GO:0016989">
    <property type="term" value="F:sigma factor antagonist activity"/>
    <property type="evidence" value="ECO:0007669"/>
    <property type="project" value="TreeGrafter"/>
</dbReference>
<dbReference type="Proteomes" id="UP000242687">
    <property type="component" value="Unassembled WGS sequence"/>
</dbReference>
<dbReference type="PANTHER" id="PTHR30273:SF2">
    <property type="entry name" value="PROTEIN FECR"/>
    <property type="match status" value="1"/>
</dbReference>
<evidence type="ECO:0000256" key="1">
    <source>
        <dbReference type="SAM" id="Phobius"/>
    </source>
</evidence>
<evidence type="ECO:0000259" key="3">
    <source>
        <dbReference type="Pfam" id="PF16344"/>
    </source>
</evidence>
<keyword evidence="1" id="KW-1133">Transmembrane helix</keyword>
<dbReference type="AlphaFoldDB" id="A0A2H9VWB1"/>
<dbReference type="InterPro" id="IPR006860">
    <property type="entry name" value="FecR"/>
</dbReference>
<dbReference type="Gene3D" id="3.55.50.30">
    <property type="match status" value="1"/>
</dbReference>
<evidence type="ECO:0000313" key="5">
    <source>
        <dbReference type="Proteomes" id="UP000242687"/>
    </source>
</evidence>
<name>A0A2H9VWB1_9SPHI</name>
<keyword evidence="1" id="KW-0812">Transmembrane</keyword>
<dbReference type="PANTHER" id="PTHR30273">
    <property type="entry name" value="PERIPLASMIC SIGNAL SENSOR AND SIGMA FACTOR ACTIVATOR FECR-RELATED"/>
    <property type="match status" value="1"/>
</dbReference>
<feature type="domain" description="FecR protein" evidence="2">
    <location>
        <begin position="177"/>
        <end position="272"/>
    </location>
</feature>
<proteinExistence type="predicted"/>
<dbReference type="Gene3D" id="2.60.120.1440">
    <property type="match status" value="1"/>
</dbReference>
<comment type="caution">
    <text evidence="4">The sequence shown here is derived from an EMBL/GenBank/DDBJ whole genome shotgun (WGS) entry which is preliminary data.</text>
</comment>
<organism evidence="4 5">
    <name type="scientific">Mucilaginibacter auburnensis</name>
    <dbReference type="NCBI Taxonomy" id="1457233"/>
    <lineage>
        <taxon>Bacteria</taxon>
        <taxon>Pseudomonadati</taxon>
        <taxon>Bacteroidota</taxon>
        <taxon>Sphingobacteriia</taxon>
        <taxon>Sphingobacteriales</taxon>
        <taxon>Sphingobacteriaceae</taxon>
        <taxon>Mucilaginibacter</taxon>
    </lineage>
</organism>
<gene>
    <name evidence="4" type="ORF">CLV57_2119</name>
</gene>
<keyword evidence="5" id="KW-1185">Reference proteome</keyword>
<dbReference type="Pfam" id="PF16344">
    <property type="entry name" value="FecR_C"/>
    <property type="match status" value="1"/>
</dbReference>
<dbReference type="InterPro" id="IPR012373">
    <property type="entry name" value="Ferrdict_sens_TM"/>
</dbReference>
<feature type="domain" description="Protein FecR C-terminal" evidence="3">
    <location>
        <begin position="313"/>
        <end position="379"/>
    </location>
</feature>
<reference evidence="4 5" key="1">
    <citation type="submission" date="2017-11" db="EMBL/GenBank/DDBJ databases">
        <title>Genomic Encyclopedia of Archaeal and Bacterial Type Strains, Phase II (KMG-II): From Individual Species to Whole Genera.</title>
        <authorList>
            <person name="Goeker M."/>
        </authorList>
    </citation>
    <scope>NUCLEOTIDE SEQUENCE [LARGE SCALE GENOMIC DNA]</scope>
    <source>
        <strain evidence="4 5">DSM 28175</strain>
    </source>
</reference>
<dbReference type="RefSeq" id="WP_100341242.1">
    <property type="nucleotide sequence ID" value="NZ_PGFJ01000001.1"/>
</dbReference>
<dbReference type="InterPro" id="IPR032508">
    <property type="entry name" value="FecR_C"/>
</dbReference>
<feature type="transmembrane region" description="Helical" evidence="1">
    <location>
        <begin position="79"/>
        <end position="97"/>
    </location>
</feature>
<sequence>MQYLSKEKIQELSDKWLKGTITADELAVLEDWYNSHPNKDINWTAGDWDEKQLKERLYYNIQSQLADELTPAKFNYKKILYSAAAMVTLAIGALYLYSRNAVVKEQELAANPVIVSTGNLNKATLTLSDGRIVELNGATNGIIASDAGTDIRKTANGEILYSAGHDEAKSNAVAFNTISTPKGGQFQISLPDGSKVWLNALSAVKFPAVFKGKERLVELTGEAYFEVAKNREMPFKVKMPDGTLVEVLGTHFNIAAYPGDKSVDATLLEGSIDIQKGNIKKLMVPGEMAEVTDKIQLRHVNVEDAVSWKNGLFRFDNASVSAVMREMERWYGVEVVYSDGMPDNEITGYISRNAKLEEVLKMLELSDVRTKQQGNKIIVLKN</sequence>
<protein>
    <submittedName>
        <fullName evidence="4">FecR protein</fullName>
    </submittedName>
</protein>
<evidence type="ECO:0000313" key="4">
    <source>
        <dbReference type="EMBL" id="PJJ85091.1"/>
    </source>
</evidence>
<dbReference type="OrthoDB" id="1099963at2"/>
<dbReference type="Pfam" id="PF04773">
    <property type="entry name" value="FecR"/>
    <property type="match status" value="1"/>
</dbReference>
<keyword evidence="1" id="KW-0472">Membrane</keyword>
<dbReference type="EMBL" id="PGFJ01000001">
    <property type="protein sequence ID" value="PJJ85091.1"/>
    <property type="molecule type" value="Genomic_DNA"/>
</dbReference>
<accession>A0A2H9VWB1</accession>
<evidence type="ECO:0000259" key="2">
    <source>
        <dbReference type="Pfam" id="PF04773"/>
    </source>
</evidence>